<organism evidence="1">
    <name type="scientific">marine sediment metagenome</name>
    <dbReference type="NCBI Taxonomy" id="412755"/>
    <lineage>
        <taxon>unclassified sequences</taxon>
        <taxon>metagenomes</taxon>
        <taxon>ecological metagenomes</taxon>
    </lineage>
</organism>
<name>X1NCP2_9ZZZZ</name>
<reference evidence="1" key="1">
    <citation type="journal article" date="2014" name="Front. Microbiol.">
        <title>High frequency of phylogenetically diverse reductive dehalogenase-homologous genes in deep subseafloor sedimentary metagenomes.</title>
        <authorList>
            <person name="Kawai M."/>
            <person name="Futagami T."/>
            <person name="Toyoda A."/>
            <person name="Takaki Y."/>
            <person name="Nishi S."/>
            <person name="Hori S."/>
            <person name="Arai W."/>
            <person name="Tsubouchi T."/>
            <person name="Morono Y."/>
            <person name="Uchiyama I."/>
            <person name="Ito T."/>
            <person name="Fujiyama A."/>
            <person name="Inagaki F."/>
            <person name="Takami H."/>
        </authorList>
    </citation>
    <scope>NUCLEOTIDE SEQUENCE</scope>
    <source>
        <strain evidence="1">Expedition CK06-06</strain>
    </source>
</reference>
<proteinExistence type="predicted"/>
<comment type="caution">
    <text evidence="1">The sequence shown here is derived from an EMBL/GenBank/DDBJ whole genome shotgun (WGS) entry which is preliminary data.</text>
</comment>
<protein>
    <submittedName>
        <fullName evidence="1">Uncharacterized protein</fullName>
    </submittedName>
</protein>
<gene>
    <name evidence="1" type="ORF">S06H3_24469</name>
</gene>
<dbReference type="AlphaFoldDB" id="X1NCP2"/>
<feature type="non-terminal residue" evidence="1">
    <location>
        <position position="1"/>
    </location>
</feature>
<dbReference type="EMBL" id="BARV01013622">
    <property type="protein sequence ID" value="GAI24565.1"/>
    <property type="molecule type" value="Genomic_DNA"/>
</dbReference>
<accession>X1NCP2</accession>
<evidence type="ECO:0000313" key="1">
    <source>
        <dbReference type="EMBL" id="GAI24565.1"/>
    </source>
</evidence>
<sequence length="76" mass="8861">ILKITKRLGGLNTKISLEALERRDFYTVADITLHYYDKAYNFGLSKRKEQAIHTLSLKKDFLEENAKLIINFANIM</sequence>